<evidence type="ECO:0000313" key="1">
    <source>
        <dbReference type="EMBL" id="OQU85838.1"/>
    </source>
</evidence>
<reference evidence="2" key="2">
    <citation type="journal article" date="2018" name="Plant J.">
        <title>The Sorghum bicolor reference genome: improved assembly, gene annotations, a transcriptome atlas, and signatures of genome organization.</title>
        <authorList>
            <person name="McCormick R.F."/>
            <person name="Truong S.K."/>
            <person name="Sreedasyam A."/>
            <person name="Jenkins J."/>
            <person name="Shu S."/>
            <person name="Sims D."/>
            <person name="Kennedy M."/>
            <person name="Amirebrahimi M."/>
            <person name="Weers B.D."/>
            <person name="McKinley B."/>
            <person name="Mattison A."/>
            <person name="Morishige D.T."/>
            <person name="Grimwood J."/>
            <person name="Schmutz J."/>
            <person name="Mullet J.E."/>
        </authorList>
    </citation>
    <scope>NUCLEOTIDE SEQUENCE [LARGE SCALE GENOMIC DNA]</scope>
    <source>
        <strain evidence="2">cv. BTx623</strain>
    </source>
</reference>
<dbReference type="AlphaFoldDB" id="A0A1Z5RQ86"/>
<sequence length="183" mass="20392">MGNRSPIPRWEFPYLVMASLRHRRLVVPETLAAATSSLCSPPPRCVPTPTSWVVPKTLAAAFFLLSTLPPRICASPCLRQLRRLGQLPLALSRRPCATYCLTSSTTLASVFPLDPWRAASPTCSRLMGSEPAAVIRSTPWCMWTAMLTGSTPWCMRMVTGCCRLLRCHARFAWPDSCKRMRVI</sequence>
<organism evidence="1 2">
    <name type="scientific">Sorghum bicolor</name>
    <name type="common">Sorghum</name>
    <name type="synonym">Sorghum vulgare</name>
    <dbReference type="NCBI Taxonomy" id="4558"/>
    <lineage>
        <taxon>Eukaryota</taxon>
        <taxon>Viridiplantae</taxon>
        <taxon>Streptophyta</taxon>
        <taxon>Embryophyta</taxon>
        <taxon>Tracheophyta</taxon>
        <taxon>Spermatophyta</taxon>
        <taxon>Magnoliopsida</taxon>
        <taxon>Liliopsida</taxon>
        <taxon>Poales</taxon>
        <taxon>Poaceae</taxon>
        <taxon>PACMAD clade</taxon>
        <taxon>Panicoideae</taxon>
        <taxon>Andropogonodae</taxon>
        <taxon>Andropogoneae</taxon>
        <taxon>Sorghinae</taxon>
        <taxon>Sorghum</taxon>
    </lineage>
</organism>
<protein>
    <submittedName>
        <fullName evidence="1">Uncharacterized protein</fullName>
    </submittedName>
</protein>
<dbReference type="EMBL" id="CM000763">
    <property type="protein sequence ID" value="OQU85838.1"/>
    <property type="molecule type" value="Genomic_DNA"/>
</dbReference>
<name>A0A1Z5RQ86_SORBI</name>
<accession>A0A1Z5RQ86</accession>
<evidence type="ECO:0000313" key="2">
    <source>
        <dbReference type="Proteomes" id="UP000000768"/>
    </source>
</evidence>
<dbReference type="InParanoid" id="A0A1Z5RQ86"/>
<proteinExistence type="predicted"/>
<keyword evidence="2" id="KW-1185">Reference proteome</keyword>
<gene>
    <name evidence="1" type="ORF">SORBI_3004G322901</name>
</gene>
<dbReference type="Gramene" id="OQU85838">
    <property type="protein sequence ID" value="OQU85838"/>
    <property type="gene ID" value="SORBI_3004G322901"/>
</dbReference>
<dbReference type="Proteomes" id="UP000000768">
    <property type="component" value="Chromosome 4"/>
</dbReference>
<reference evidence="1 2" key="1">
    <citation type="journal article" date="2009" name="Nature">
        <title>The Sorghum bicolor genome and the diversification of grasses.</title>
        <authorList>
            <person name="Paterson A.H."/>
            <person name="Bowers J.E."/>
            <person name="Bruggmann R."/>
            <person name="Dubchak I."/>
            <person name="Grimwood J."/>
            <person name="Gundlach H."/>
            <person name="Haberer G."/>
            <person name="Hellsten U."/>
            <person name="Mitros T."/>
            <person name="Poliakov A."/>
            <person name="Schmutz J."/>
            <person name="Spannagl M."/>
            <person name="Tang H."/>
            <person name="Wang X."/>
            <person name="Wicker T."/>
            <person name="Bharti A.K."/>
            <person name="Chapman J."/>
            <person name="Feltus F.A."/>
            <person name="Gowik U."/>
            <person name="Grigoriev I.V."/>
            <person name="Lyons E."/>
            <person name="Maher C.A."/>
            <person name="Martis M."/>
            <person name="Narechania A."/>
            <person name="Otillar R.P."/>
            <person name="Penning B.W."/>
            <person name="Salamov A.A."/>
            <person name="Wang Y."/>
            <person name="Zhang L."/>
            <person name="Carpita N.C."/>
            <person name="Freeling M."/>
            <person name="Gingle A.R."/>
            <person name="Hash C.T."/>
            <person name="Keller B."/>
            <person name="Klein P."/>
            <person name="Kresovich S."/>
            <person name="McCann M.C."/>
            <person name="Ming R."/>
            <person name="Peterson D.G."/>
            <person name="Mehboob-ur-Rahman"/>
            <person name="Ware D."/>
            <person name="Westhoff P."/>
            <person name="Mayer K.F."/>
            <person name="Messing J."/>
            <person name="Rokhsar D.S."/>
        </authorList>
    </citation>
    <scope>NUCLEOTIDE SEQUENCE [LARGE SCALE GENOMIC DNA]</scope>
    <source>
        <strain evidence="2">cv. BTx623</strain>
    </source>
</reference>